<dbReference type="InterPro" id="IPR000600">
    <property type="entry name" value="ROK"/>
</dbReference>
<evidence type="ECO:0000313" key="2">
    <source>
        <dbReference type="EMBL" id="CPR15403.1"/>
    </source>
</evidence>
<dbReference type="Proteomes" id="UP000033187">
    <property type="component" value="Chromosome 1"/>
</dbReference>
<keyword evidence="3" id="KW-1185">Reference proteome</keyword>
<name>A0A0D6JA67_9HYPH</name>
<evidence type="ECO:0000256" key="1">
    <source>
        <dbReference type="SAM" id="MobiDB-lite"/>
    </source>
</evidence>
<dbReference type="EC" id="2.7.1.4" evidence="2"/>
<dbReference type="Gene3D" id="3.30.420.40">
    <property type="match status" value="2"/>
</dbReference>
<dbReference type="SUPFAM" id="SSF53067">
    <property type="entry name" value="Actin-like ATPase domain"/>
    <property type="match status" value="1"/>
</dbReference>
<dbReference type="PANTHER" id="PTHR18964">
    <property type="entry name" value="ROK (REPRESSOR, ORF, KINASE) FAMILY"/>
    <property type="match status" value="1"/>
</dbReference>
<keyword evidence="2" id="KW-0808">Transferase</keyword>
<dbReference type="AlphaFoldDB" id="A0A0D6JA67"/>
<keyword evidence="2" id="KW-0418">Kinase</keyword>
<dbReference type="PROSITE" id="PS01125">
    <property type="entry name" value="ROK"/>
    <property type="match status" value="1"/>
</dbReference>
<organism evidence="2 3">
    <name type="scientific">Candidatus Filomicrobium marinum</name>
    <dbReference type="NCBI Taxonomy" id="1608628"/>
    <lineage>
        <taxon>Bacteria</taxon>
        <taxon>Pseudomonadati</taxon>
        <taxon>Pseudomonadota</taxon>
        <taxon>Alphaproteobacteria</taxon>
        <taxon>Hyphomicrobiales</taxon>
        <taxon>Hyphomicrobiaceae</taxon>
        <taxon>Filomicrobium</taxon>
    </lineage>
</organism>
<dbReference type="GO" id="GO:0008865">
    <property type="term" value="F:fructokinase activity"/>
    <property type="evidence" value="ECO:0007669"/>
    <property type="project" value="UniProtKB-EC"/>
</dbReference>
<dbReference type="KEGG" id="fil:BN1229_v1_0339"/>
<sequence length="343" mass="36121">MPLTTASPLNASLKPIAISPTTERRETMPPVAPAQNMRIGIDLGGTKIEGLLLDCKGVELARRRIAAPNHNYQATLDTVADLVDLLRSNVTHATETVTVGVGMPGSISPTTDVVQNANSTWLNGQPFHKDLAATLDLPLRTANDANCFALSEAIDGAATNAACVFGVILGTGVGGGLIHRGSILDGPRATGGEWGHNPLPWPNASEYPGPECWCGRRGCLETWASGPGMAADHQRVTGESLTAKEIATRAGVGELAATATLERHASRLARGLAHVANIIDPDVVVLGGGLSQMKHLYDVLPNLIAGHLFADTTTIEIRPPKWGDASGARGAAWLWDLEKEKNR</sequence>
<gene>
    <name evidence="2" type="primary">mak</name>
    <name evidence="2" type="ORF">YBN1229_v1_0343</name>
</gene>
<dbReference type="CDD" id="cd24066">
    <property type="entry name" value="ASKHA_NBD_ROK_EcFRK-like"/>
    <property type="match status" value="1"/>
</dbReference>
<feature type="region of interest" description="Disordered" evidence="1">
    <location>
        <begin position="1"/>
        <end position="29"/>
    </location>
</feature>
<proteinExistence type="predicted"/>
<dbReference type="EMBL" id="LN829119">
    <property type="protein sequence ID" value="CPR15403.1"/>
    <property type="molecule type" value="Genomic_DNA"/>
</dbReference>
<dbReference type="InterPro" id="IPR049874">
    <property type="entry name" value="ROK_cs"/>
</dbReference>
<evidence type="ECO:0000313" key="3">
    <source>
        <dbReference type="Proteomes" id="UP000033187"/>
    </source>
</evidence>
<reference evidence="3" key="1">
    <citation type="submission" date="2015-02" db="EMBL/GenBank/DDBJ databases">
        <authorList>
            <person name="Chooi Y.-H."/>
        </authorList>
    </citation>
    <scope>NUCLEOTIDE SEQUENCE [LARGE SCALE GENOMIC DNA]</scope>
    <source>
        <strain evidence="3">strain Y</strain>
    </source>
</reference>
<dbReference type="InterPro" id="IPR043129">
    <property type="entry name" value="ATPase_NBD"/>
</dbReference>
<dbReference type="PANTHER" id="PTHR18964:SF174">
    <property type="entry name" value="D-ALLOSE KINASE-RELATED"/>
    <property type="match status" value="1"/>
</dbReference>
<accession>A0A0D6JA67</accession>
<feature type="compositionally biased region" description="Polar residues" evidence="1">
    <location>
        <begin position="1"/>
        <end position="10"/>
    </location>
</feature>
<protein>
    <submittedName>
        <fullName evidence="2">Fructokinase</fullName>
        <ecNumber evidence="2">2.7.1.4</ecNumber>
    </submittedName>
</protein>
<dbReference type="Pfam" id="PF00480">
    <property type="entry name" value="ROK"/>
    <property type="match status" value="1"/>
</dbReference>
<dbReference type="KEGG" id="fiy:BN1229_v1_0343"/>